<keyword evidence="9" id="KW-1185">Reference proteome</keyword>
<dbReference type="InterPro" id="IPR002716">
    <property type="entry name" value="PIN_dom"/>
</dbReference>
<keyword evidence="2 5" id="KW-0540">Nuclease</keyword>
<comment type="function">
    <text evidence="5">Toxic component of a toxin-antitoxin (TA) system. An RNase.</text>
</comment>
<feature type="binding site" evidence="5">
    <location>
        <position position="102"/>
    </location>
    <ligand>
        <name>Mg(2+)</name>
        <dbReference type="ChEBI" id="CHEBI:18420"/>
    </ligand>
</feature>
<dbReference type="EC" id="3.1.-.-" evidence="5"/>
<proteinExistence type="inferred from homology"/>
<evidence type="ECO:0000313" key="8">
    <source>
        <dbReference type="EMBL" id="MEY9451477.1"/>
    </source>
</evidence>
<dbReference type="Pfam" id="PF01850">
    <property type="entry name" value="PIN"/>
    <property type="match status" value="1"/>
</dbReference>
<evidence type="ECO:0000256" key="3">
    <source>
        <dbReference type="ARBA" id="ARBA00022723"/>
    </source>
</evidence>
<gene>
    <name evidence="5" type="primary">vapC</name>
    <name evidence="8" type="ORF">ABIG07_000425</name>
</gene>
<protein>
    <recommendedName>
        <fullName evidence="5">Ribonuclease VapC</fullName>
        <shortName evidence="5">RNase VapC</shortName>
        <ecNumber evidence="5">3.1.-.-</ecNumber>
    </recommendedName>
    <alternativeName>
        <fullName evidence="5">Toxin VapC</fullName>
    </alternativeName>
</protein>
<dbReference type="InterPro" id="IPR022907">
    <property type="entry name" value="VapC_family"/>
</dbReference>
<evidence type="ECO:0000256" key="2">
    <source>
        <dbReference type="ARBA" id="ARBA00022722"/>
    </source>
</evidence>
<feature type="domain" description="PIN" evidence="7">
    <location>
        <begin position="1"/>
        <end position="126"/>
    </location>
</feature>
<evidence type="ECO:0000256" key="5">
    <source>
        <dbReference type="HAMAP-Rule" id="MF_00265"/>
    </source>
</evidence>
<evidence type="ECO:0000256" key="1">
    <source>
        <dbReference type="ARBA" id="ARBA00022649"/>
    </source>
</evidence>
<comment type="similarity">
    <text evidence="5">Belongs to the PINc/VapC protein family.</text>
</comment>
<keyword evidence="5" id="KW-0800">Toxin</keyword>
<sequence>MFIDASALTAMLTNEDEARELLARVQQSTTRLTSPLAVWEAAIAIARVLDLPIAAAAEAVESYLALMEIKMVNVAPETARIALKAYDRYGKGRHPARLNFGDCFAYACARHLGEPLMFKGADFPHRGGLTSATIEASLSVAEVMNVDSREATEPALGSQPDSHDDSRPGRRGL</sequence>
<keyword evidence="4 5" id="KW-0378">Hydrolase</keyword>
<dbReference type="EMBL" id="JBGBZJ010000002">
    <property type="protein sequence ID" value="MEY9451477.1"/>
    <property type="molecule type" value="Genomic_DNA"/>
</dbReference>
<dbReference type="Gene3D" id="3.40.50.1010">
    <property type="entry name" value="5'-nuclease"/>
    <property type="match status" value="1"/>
</dbReference>
<organism evidence="8 9">
    <name type="scientific">Bradyrhizobium ottawaense</name>
    <dbReference type="NCBI Taxonomy" id="931866"/>
    <lineage>
        <taxon>Bacteria</taxon>
        <taxon>Pseudomonadati</taxon>
        <taxon>Pseudomonadota</taxon>
        <taxon>Alphaproteobacteria</taxon>
        <taxon>Hyphomicrobiales</taxon>
        <taxon>Nitrobacteraceae</taxon>
        <taxon>Bradyrhizobium</taxon>
    </lineage>
</organism>
<feature type="compositionally biased region" description="Basic and acidic residues" evidence="6">
    <location>
        <begin position="161"/>
        <end position="173"/>
    </location>
</feature>
<reference evidence="8 9" key="1">
    <citation type="submission" date="2024-07" db="EMBL/GenBank/DDBJ databases">
        <title>Genomic Encyclopedia of Type Strains, Phase V (KMG-V): Genome sequencing to study the core and pangenomes of soil and plant-associated prokaryotes.</title>
        <authorList>
            <person name="Whitman W."/>
        </authorList>
    </citation>
    <scope>NUCLEOTIDE SEQUENCE [LARGE SCALE GENOMIC DNA]</scope>
    <source>
        <strain evidence="8 9">USDA 152</strain>
    </source>
</reference>
<keyword evidence="5" id="KW-0460">Magnesium</keyword>
<dbReference type="HAMAP" id="MF_00265">
    <property type="entry name" value="VapC_Nob1"/>
    <property type="match status" value="1"/>
</dbReference>
<evidence type="ECO:0000259" key="7">
    <source>
        <dbReference type="Pfam" id="PF01850"/>
    </source>
</evidence>
<comment type="caution">
    <text evidence="8">The sequence shown here is derived from an EMBL/GenBank/DDBJ whole genome shotgun (WGS) entry which is preliminary data.</text>
</comment>
<dbReference type="GO" id="GO:0016787">
    <property type="term" value="F:hydrolase activity"/>
    <property type="evidence" value="ECO:0007669"/>
    <property type="project" value="UniProtKB-KW"/>
</dbReference>
<accession>A0ABV4FJC8</accession>
<evidence type="ECO:0000313" key="9">
    <source>
        <dbReference type="Proteomes" id="UP001565369"/>
    </source>
</evidence>
<feature type="binding site" evidence="5">
    <location>
        <position position="4"/>
    </location>
    <ligand>
        <name>Mg(2+)</name>
        <dbReference type="ChEBI" id="CHEBI:18420"/>
    </ligand>
</feature>
<feature type="region of interest" description="Disordered" evidence="6">
    <location>
        <begin position="148"/>
        <end position="173"/>
    </location>
</feature>
<name>A0ABV4FJC8_9BRAD</name>
<dbReference type="SUPFAM" id="SSF88723">
    <property type="entry name" value="PIN domain-like"/>
    <property type="match status" value="1"/>
</dbReference>
<evidence type="ECO:0000256" key="6">
    <source>
        <dbReference type="SAM" id="MobiDB-lite"/>
    </source>
</evidence>
<dbReference type="Proteomes" id="UP001565369">
    <property type="component" value="Unassembled WGS sequence"/>
</dbReference>
<keyword evidence="1 5" id="KW-1277">Toxin-antitoxin system</keyword>
<dbReference type="CDD" id="cd09871">
    <property type="entry name" value="PIN_MtVapC28-VapC30-like"/>
    <property type="match status" value="1"/>
</dbReference>
<dbReference type="InterPro" id="IPR029060">
    <property type="entry name" value="PIN-like_dom_sf"/>
</dbReference>
<keyword evidence="3 5" id="KW-0479">Metal-binding</keyword>
<evidence type="ECO:0000256" key="4">
    <source>
        <dbReference type="ARBA" id="ARBA00022801"/>
    </source>
</evidence>
<comment type="cofactor">
    <cofactor evidence="5">
        <name>Mg(2+)</name>
        <dbReference type="ChEBI" id="CHEBI:18420"/>
    </cofactor>
</comment>